<keyword evidence="6" id="KW-0560">Oxidoreductase</keyword>
<dbReference type="PANTHER" id="PTHR34823">
    <property type="entry name" value="GLCNAC-BINDING PROTEIN A"/>
    <property type="match status" value="1"/>
</dbReference>
<evidence type="ECO:0000313" key="6">
    <source>
        <dbReference type="EMBL" id="MER2494098.1"/>
    </source>
</evidence>
<evidence type="ECO:0000256" key="3">
    <source>
        <dbReference type="ARBA" id="ARBA00022729"/>
    </source>
</evidence>
<name>A0ABV1RME0_9ALTE</name>
<gene>
    <name evidence="6" type="ORF">ABS311_19660</name>
</gene>
<dbReference type="SMART" id="SM00495">
    <property type="entry name" value="ChtBD3"/>
    <property type="match status" value="2"/>
</dbReference>
<dbReference type="PANTHER" id="PTHR34823:SF1">
    <property type="entry name" value="CHITIN-BINDING TYPE-4 DOMAIN-CONTAINING PROTEIN"/>
    <property type="match status" value="1"/>
</dbReference>
<dbReference type="SUPFAM" id="SSF81296">
    <property type="entry name" value="E set domains"/>
    <property type="match status" value="1"/>
</dbReference>
<keyword evidence="4" id="KW-0378">Hydrolase</keyword>
<dbReference type="GO" id="GO:0004497">
    <property type="term" value="F:monooxygenase activity"/>
    <property type="evidence" value="ECO:0007669"/>
    <property type="project" value="UniProtKB-KW"/>
</dbReference>
<dbReference type="Pfam" id="PF03067">
    <property type="entry name" value="LPMO_10"/>
    <property type="match status" value="1"/>
</dbReference>
<dbReference type="InterPro" id="IPR014756">
    <property type="entry name" value="Ig_E-set"/>
</dbReference>
<feature type="domain" description="Chitin-binding type-3" evidence="5">
    <location>
        <begin position="478"/>
        <end position="520"/>
    </location>
</feature>
<keyword evidence="2" id="KW-0147">Chitin-binding</keyword>
<dbReference type="CDD" id="cd12215">
    <property type="entry name" value="ChiC_BD"/>
    <property type="match status" value="2"/>
</dbReference>
<dbReference type="RefSeq" id="WP_350403125.1">
    <property type="nucleotide sequence ID" value="NZ_JBELOE010000281.1"/>
</dbReference>
<dbReference type="Proteomes" id="UP001467690">
    <property type="component" value="Unassembled WGS sequence"/>
</dbReference>
<dbReference type="Pfam" id="PF18416">
    <property type="entry name" value="GbpA_2"/>
    <property type="match status" value="1"/>
</dbReference>
<dbReference type="EMBL" id="JBELOE010000281">
    <property type="protein sequence ID" value="MER2494098.1"/>
    <property type="molecule type" value="Genomic_DNA"/>
</dbReference>
<proteinExistence type="predicted"/>
<evidence type="ECO:0000256" key="4">
    <source>
        <dbReference type="ARBA" id="ARBA00022801"/>
    </source>
</evidence>
<evidence type="ECO:0000313" key="7">
    <source>
        <dbReference type="Proteomes" id="UP001467690"/>
    </source>
</evidence>
<evidence type="ECO:0000259" key="5">
    <source>
        <dbReference type="SMART" id="SM00495"/>
    </source>
</evidence>
<dbReference type="Gene3D" id="2.70.50.50">
    <property type="entry name" value="chitin-binding protein cbp21"/>
    <property type="match status" value="1"/>
</dbReference>
<organism evidence="6 7">
    <name type="scientific">Catenovulum sediminis</name>
    <dbReference type="NCBI Taxonomy" id="1740262"/>
    <lineage>
        <taxon>Bacteria</taxon>
        <taxon>Pseudomonadati</taxon>
        <taxon>Pseudomonadota</taxon>
        <taxon>Gammaproteobacteria</taxon>
        <taxon>Alteromonadales</taxon>
        <taxon>Alteromonadaceae</taxon>
        <taxon>Catenovulum</taxon>
    </lineage>
</organism>
<evidence type="ECO:0000256" key="1">
    <source>
        <dbReference type="ARBA" id="ARBA00022525"/>
    </source>
</evidence>
<dbReference type="Gene3D" id="2.10.10.20">
    <property type="entry name" value="Carbohydrate-binding module superfamily 5/12"/>
    <property type="match status" value="2"/>
</dbReference>
<dbReference type="Gene3D" id="3.30.70.2150">
    <property type="match status" value="1"/>
</dbReference>
<keyword evidence="7" id="KW-1185">Reference proteome</keyword>
<dbReference type="InterPro" id="IPR036573">
    <property type="entry name" value="CBM_sf_5/12"/>
</dbReference>
<keyword evidence="3" id="KW-0732">Signal</keyword>
<accession>A0ABV1RME0</accession>
<dbReference type="InterPro" id="IPR003610">
    <property type="entry name" value="CBM5/12"/>
</dbReference>
<sequence>MLNVSLKPSTLMLAAWLLPTIVNAHGFMESPKARQAICQAQGGYWWPEDGSNIPNLACRAAFLQAGHVQFIQEHEFSVNTADYHNIDAVKNNIVDGRLCAAGDHEKRGMDLPSKHWQKTQVTPNAEGQIQVRFLATTPHNPSFWQFYLSKADFDVTNQALSWDDLELIDQHGNIEFFKAPNGNRYYEMSVQLPPDRSGDAILYTRWQRDDVAGEGFYNCSDIQIQADFQVNEWFELGYYVKTGQQPQVNETIWFRLFDSSGQEIINEHLLVTEENQISWHQVLAKQLQLQYAHIVEVGLKGADGTVEYAQNDVAINKVYATNADYTHVLSIQAQEENTPPIIHPPNTIEMAENSRIDIHLHAFDDQQSELIYNWTIPSAFTMTGGGQNITLASGPVSSDTEYQIYVTVSDGELTSEAGFIVIVNDSAVCCLQPWDANRTYTAGDEVQYAETAYVAKWWNQGEQPDTSAAWKMKQNASNKSWNPTQAYQSGSEVVYEGQRYRAKWWNKGEQPGSADVWELI</sequence>
<dbReference type="InterPro" id="IPR051024">
    <property type="entry name" value="GlcNAc_Chitin_IntDeg"/>
</dbReference>
<dbReference type="Pfam" id="PF02839">
    <property type="entry name" value="CBM_5_12"/>
    <property type="match status" value="2"/>
</dbReference>
<comment type="caution">
    <text evidence="6">The sequence shown here is derived from an EMBL/GenBank/DDBJ whole genome shotgun (WGS) entry which is preliminary data.</text>
</comment>
<evidence type="ECO:0000256" key="2">
    <source>
        <dbReference type="ARBA" id="ARBA00022669"/>
    </source>
</evidence>
<reference evidence="6 7" key="1">
    <citation type="submission" date="2024-06" db="EMBL/GenBank/DDBJ databases">
        <authorList>
            <person name="Chen R.Y."/>
        </authorList>
    </citation>
    <scope>NUCLEOTIDE SEQUENCE [LARGE SCALE GENOMIC DNA]</scope>
    <source>
        <strain evidence="6 7">D2</strain>
    </source>
</reference>
<keyword evidence="1" id="KW-0964">Secreted</keyword>
<protein>
    <submittedName>
        <fullName evidence="6">Lytic polysaccharide monooxygenase</fullName>
    </submittedName>
</protein>
<dbReference type="InterPro" id="IPR004302">
    <property type="entry name" value="Cellulose/chitin-bd_N"/>
</dbReference>
<feature type="domain" description="Chitin-binding type-3" evidence="5">
    <location>
        <begin position="431"/>
        <end position="473"/>
    </location>
</feature>
<dbReference type="SUPFAM" id="SSF51055">
    <property type="entry name" value="Carbohydrate binding domain"/>
    <property type="match status" value="2"/>
</dbReference>
<keyword evidence="6" id="KW-0503">Monooxygenase</keyword>
<dbReference type="InterPro" id="IPR041029">
    <property type="entry name" value="GbpA_2"/>
</dbReference>